<evidence type="ECO:0000256" key="7">
    <source>
        <dbReference type="ARBA" id="ARBA00022989"/>
    </source>
</evidence>
<feature type="transmembrane region" description="Helical" evidence="11">
    <location>
        <begin position="995"/>
        <end position="1014"/>
    </location>
</feature>
<evidence type="ECO:0000313" key="13">
    <source>
        <dbReference type="EMBL" id="KND03388.1"/>
    </source>
</evidence>
<dbReference type="PANTHER" id="PTHR22914:SF16">
    <property type="entry name" value="CHITIN SYNTHASE 3"/>
    <property type="match status" value="1"/>
</dbReference>
<keyword evidence="6 11" id="KW-0812">Transmembrane</keyword>
<feature type="transmembrane region" description="Helical" evidence="11">
    <location>
        <begin position="379"/>
        <end position="406"/>
    </location>
</feature>
<dbReference type="PANTHER" id="PTHR22914">
    <property type="entry name" value="CHITIN SYNTHASE"/>
    <property type="match status" value="1"/>
</dbReference>
<keyword evidence="8 11" id="KW-0472">Membrane</keyword>
<feature type="compositionally biased region" description="Polar residues" evidence="10">
    <location>
        <begin position="1250"/>
        <end position="1260"/>
    </location>
</feature>
<feature type="region of interest" description="Disordered" evidence="10">
    <location>
        <begin position="651"/>
        <end position="688"/>
    </location>
</feature>
<dbReference type="InterPro" id="IPR054295">
    <property type="entry name" value="CHS4-like_dom"/>
</dbReference>
<name>A0A0L0HQP4_SPIPD</name>
<feature type="compositionally biased region" description="Pro residues" evidence="10">
    <location>
        <begin position="1234"/>
        <end position="1243"/>
    </location>
</feature>
<evidence type="ECO:0000256" key="10">
    <source>
        <dbReference type="SAM" id="MobiDB-lite"/>
    </source>
</evidence>
<protein>
    <recommendedName>
        <fullName evidence="2">chitin synthase</fullName>
        <ecNumber evidence="2">2.4.1.16</ecNumber>
    </recommendedName>
</protein>
<keyword evidence="5" id="KW-0808">Transferase</keyword>
<dbReference type="GO" id="GO:0030428">
    <property type="term" value="C:cell septum"/>
    <property type="evidence" value="ECO:0007669"/>
    <property type="project" value="TreeGrafter"/>
</dbReference>
<dbReference type="RefSeq" id="XP_016611427.1">
    <property type="nucleotide sequence ID" value="XM_016749205.1"/>
</dbReference>
<dbReference type="SUPFAM" id="SSF53448">
    <property type="entry name" value="Nucleotide-diphospho-sugar transferases"/>
    <property type="match status" value="1"/>
</dbReference>
<proteinExistence type="predicted"/>
<evidence type="ECO:0000313" key="14">
    <source>
        <dbReference type="Proteomes" id="UP000053201"/>
    </source>
</evidence>
<feature type="transmembrane region" description="Helical" evidence="11">
    <location>
        <begin position="157"/>
        <end position="177"/>
    </location>
</feature>
<dbReference type="Pfam" id="PF22997">
    <property type="entry name" value="CHS4"/>
    <property type="match status" value="1"/>
</dbReference>
<dbReference type="CDD" id="cd04190">
    <property type="entry name" value="Chitin_synth_C"/>
    <property type="match status" value="1"/>
</dbReference>
<dbReference type="OrthoDB" id="370884at2759"/>
<evidence type="ECO:0000256" key="1">
    <source>
        <dbReference type="ARBA" id="ARBA00004651"/>
    </source>
</evidence>
<feature type="transmembrane region" description="Helical" evidence="11">
    <location>
        <begin position="967"/>
        <end position="989"/>
    </location>
</feature>
<dbReference type="EC" id="2.4.1.16" evidence="2"/>
<dbReference type="Proteomes" id="UP000053201">
    <property type="component" value="Unassembled WGS sequence"/>
</dbReference>
<keyword evidence="9" id="KW-0325">Glycoprotein</keyword>
<dbReference type="GO" id="GO:0004100">
    <property type="term" value="F:chitin synthase activity"/>
    <property type="evidence" value="ECO:0007669"/>
    <property type="project" value="UniProtKB-EC"/>
</dbReference>
<keyword evidence="3" id="KW-1003">Cell membrane</keyword>
<feature type="domain" description="Chitin synthase 4-like" evidence="12">
    <location>
        <begin position="295"/>
        <end position="365"/>
    </location>
</feature>
<evidence type="ECO:0000259" key="12">
    <source>
        <dbReference type="Pfam" id="PF22997"/>
    </source>
</evidence>
<dbReference type="Pfam" id="PF03142">
    <property type="entry name" value="Chitin_synth_2"/>
    <property type="match status" value="2"/>
</dbReference>
<accession>A0A0L0HQP4</accession>
<dbReference type="Gene3D" id="3.90.550.10">
    <property type="entry name" value="Spore Coat Polysaccharide Biosynthesis Protein SpsA, Chain A"/>
    <property type="match status" value="1"/>
</dbReference>
<evidence type="ECO:0000256" key="9">
    <source>
        <dbReference type="ARBA" id="ARBA00023180"/>
    </source>
</evidence>
<feature type="compositionally biased region" description="Basic and acidic residues" evidence="10">
    <location>
        <begin position="664"/>
        <end position="678"/>
    </location>
</feature>
<feature type="region of interest" description="Disordered" evidence="10">
    <location>
        <begin position="1234"/>
        <end position="1288"/>
    </location>
</feature>
<evidence type="ECO:0000256" key="11">
    <source>
        <dbReference type="SAM" id="Phobius"/>
    </source>
</evidence>
<feature type="region of interest" description="Disordered" evidence="10">
    <location>
        <begin position="1"/>
        <end position="106"/>
    </location>
</feature>
<dbReference type="GO" id="GO:0005886">
    <property type="term" value="C:plasma membrane"/>
    <property type="evidence" value="ECO:0007669"/>
    <property type="project" value="UniProtKB-SubCell"/>
</dbReference>
<comment type="subcellular location">
    <subcellularLocation>
        <location evidence="1">Cell membrane</location>
        <topology evidence="1">Multi-pass membrane protein</topology>
    </subcellularLocation>
</comment>
<dbReference type="InterPro" id="IPR004835">
    <property type="entry name" value="Chitin_synth"/>
</dbReference>
<feature type="compositionally biased region" description="Polar residues" evidence="10">
    <location>
        <begin position="43"/>
        <end position="63"/>
    </location>
</feature>
<evidence type="ECO:0000256" key="2">
    <source>
        <dbReference type="ARBA" id="ARBA00012543"/>
    </source>
</evidence>
<keyword evidence="4" id="KW-0328">Glycosyltransferase</keyword>
<dbReference type="VEuPathDB" id="FungiDB:SPPG_00877"/>
<feature type="region of interest" description="Disordered" evidence="10">
    <location>
        <begin position="457"/>
        <end position="501"/>
    </location>
</feature>
<feature type="transmembrane region" description="Helical" evidence="11">
    <location>
        <begin position="1021"/>
        <end position="1045"/>
    </location>
</feature>
<reference evidence="13 14" key="1">
    <citation type="submission" date="2009-08" db="EMBL/GenBank/DDBJ databases">
        <title>The Genome Sequence of Spizellomyces punctatus strain DAOM BR117.</title>
        <authorList>
            <consortium name="The Broad Institute Genome Sequencing Platform"/>
            <person name="Russ C."/>
            <person name="Cuomo C."/>
            <person name="Shea T."/>
            <person name="Young S.K."/>
            <person name="Zeng Q."/>
            <person name="Koehrsen M."/>
            <person name="Haas B."/>
            <person name="Borodovsky M."/>
            <person name="Guigo R."/>
            <person name="Alvarado L."/>
            <person name="Berlin A."/>
            <person name="Bochicchio J."/>
            <person name="Borenstein D."/>
            <person name="Chapman S."/>
            <person name="Chen Z."/>
            <person name="Engels R."/>
            <person name="Freedman E."/>
            <person name="Gellesch M."/>
            <person name="Goldberg J."/>
            <person name="Griggs A."/>
            <person name="Gujja S."/>
            <person name="Heiman D."/>
            <person name="Hepburn T."/>
            <person name="Howarth C."/>
            <person name="Jen D."/>
            <person name="Larson L."/>
            <person name="Lewis B."/>
            <person name="Mehta T."/>
            <person name="Park D."/>
            <person name="Pearson M."/>
            <person name="Roberts A."/>
            <person name="Saif S."/>
            <person name="Shenoy N."/>
            <person name="Sisk P."/>
            <person name="Stolte C."/>
            <person name="Sykes S."/>
            <person name="Thomson T."/>
            <person name="Walk T."/>
            <person name="White J."/>
            <person name="Yandava C."/>
            <person name="Burger G."/>
            <person name="Gray M.W."/>
            <person name="Holland P.W.H."/>
            <person name="King N."/>
            <person name="Lang F.B.F."/>
            <person name="Roger A.J."/>
            <person name="Ruiz-Trillo I."/>
            <person name="Lander E."/>
            <person name="Nusbaum C."/>
        </authorList>
    </citation>
    <scope>NUCLEOTIDE SEQUENCE [LARGE SCALE GENOMIC DNA]</scope>
    <source>
        <strain evidence="13 14">DAOM BR117</strain>
    </source>
</reference>
<evidence type="ECO:0000256" key="6">
    <source>
        <dbReference type="ARBA" id="ARBA00022692"/>
    </source>
</evidence>
<dbReference type="GO" id="GO:0006031">
    <property type="term" value="P:chitin biosynthetic process"/>
    <property type="evidence" value="ECO:0007669"/>
    <property type="project" value="TreeGrafter"/>
</dbReference>
<gene>
    <name evidence="13" type="ORF">SPPG_00877</name>
</gene>
<dbReference type="GeneID" id="27684578"/>
<evidence type="ECO:0000256" key="5">
    <source>
        <dbReference type="ARBA" id="ARBA00022679"/>
    </source>
</evidence>
<feature type="compositionally biased region" description="Basic residues" evidence="10">
    <location>
        <begin position="67"/>
        <end position="80"/>
    </location>
</feature>
<evidence type="ECO:0000256" key="8">
    <source>
        <dbReference type="ARBA" id="ARBA00023136"/>
    </source>
</evidence>
<evidence type="ECO:0000256" key="4">
    <source>
        <dbReference type="ARBA" id="ARBA00022676"/>
    </source>
</evidence>
<keyword evidence="7 11" id="KW-1133">Transmembrane helix</keyword>
<dbReference type="InterPro" id="IPR029044">
    <property type="entry name" value="Nucleotide-diphossugar_trans"/>
</dbReference>
<dbReference type="EMBL" id="KQ257451">
    <property type="protein sequence ID" value="KND03388.1"/>
    <property type="molecule type" value="Genomic_DNA"/>
</dbReference>
<feature type="compositionally biased region" description="Low complexity" evidence="10">
    <location>
        <begin position="1269"/>
        <end position="1279"/>
    </location>
</feature>
<evidence type="ECO:0000256" key="3">
    <source>
        <dbReference type="ARBA" id="ARBA00022475"/>
    </source>
</evidence>
<sequence>MPSHPDNGQDGKTRKSRTADPGSYPAGMPLPPNSFGPPIGTGRASNTAPSRQSTQVPRTNTSEGDLRRKKSLVRQSRGHGKNGAGRDLERRISAHSTLTRNDTLHRRSLGRNKAEIKQRTTCWTVAVKMLTCYLPAPLLKFSGIKDPLIQMAFREKIALCIIIGFCMLFVGFLTFGFNAVACRHIGQNVNYKQLVGSSSFAIRGKMYDASKALEILNGNRQPVLDYVQVAGEDLSVLFPVSNGKCRKLFGDAQPFPCTLTGVWPPAAGQVTGCPFAGLPFNPLAAIRPQADYFLDYDVVKASTDLLVYNGNVLNISRLAETPELFGDKFYQIVQKNRGRDATKVFTSKNGLKDRADCLDEIFRIARVDSTTFGCVVSDVLVYISLVFIMGTVGARFILAVIFQYLIGWKLGERDKDSRVAADLRRRRQELAAAGAENRSPSPQDAIQMDNMHNAMERRKSSVGSFAPTQPARKASDSSIRRSTVGEPVVGPNGTMMQPTLPDVDVPEIDMAIRNRYKDLQLSAPYTHADPALNDPTLMHTLVMIPCYSEGYASIRATLDSLAHAYYPSTHKTLFVIADGIVQGSGEAKPTPEYLIDMMEIDERFRDDDPRWGGIPEAYSYVAIANGTKRKNYARVYAGWYRYAIKEGKQKGGKKGERAVSVSYPDDKAGVDGDSEKQQKLSRSMSRTVKNRKDGKVPMILVVKVGNEEERNPDSGVMKPGNRGKRDSQVLLMQFLTKVMFDDRMTELEFDIFHKLWTITGLHPDKYEAVLMVDADTRIYPDSITHLVACMVRDPKIMGVCGETKIHNKWQSWVTMIQVYEYYISHHLSKAFESVFGGVTCLPGCFSAYRIKAPKGRSGQWVPILANPDVVEAYSENIVDTLHMKNLLLLGEDRYLTTLMLKAFPKRRNVFVPRAICKTVVPDSFPVLLSQRRRWINSTIHNLLELVLVRDLCGTFCFSMQFVIFMELVGSVVLPAATGFTIYLIVQTFVSSDPQIIPLVMLAAILGLPAVLILLTVKRLIYIFWFLVFLVALPLWQVVLPLYAFWHFDDFSWGETRKVSGEIKAEDHSRKDGEFDHSGINMKRWSEWVQERALTEERRRRVPEMPLRAHMMVRPMSTFAPPTPFTPAMGQTIGYRMSAMPPTGMPLPPGTTMPPGLLPPPGALTLPPLNSVPFDARASVMMVPDGRASVMLMPDARGSVMMVPDGRGTLMMAPGFPHFSMNPHMSAMPSGMPLPPGYYAPPPQLVHQRKPSTSGGSSNAPSQDPRSDAPRSSSESSATKVESEPSPSE</sequence>
<keyword evidence="14" id="KW-1185">Reference proteome</keyword>
<organism evidence="13 14">
    <name type="scientific">Spizellomyces punctatus (strain DAOM BR117)</name>
    <dbReference type="NCBI Taxonomy" id="645134"/>
    <lineage>
        <taxon>Eukaryota</taxon>
        <taxon>Fungi</taxon>
        <taxon>Fungi incertae sedis</taxon>
        <taxon>Chytridiomycota</taxon>
        <taxon>Chytridiomycota incertae sedis</taxon>
        <taxon>Chytridiomycetes</taxon>
        <taxon>Spizellomycetales</taxon>
        <taxon>Spizellomycetaceae</taxon>
        <taxon>Spizellomyces</taxon>
    </lineage>
</organism>